<sequence length="83" mass="8292">MGILSWIILGLLAGIIAKWIIPGRDGGGFIVTTLLGIIGAIVGGWLGAMAGIGGPVSSFSLGSLFTAIVGALVVLAVFRAVTR</sequence>
<dbReference type="RefSeq" id="WP_204427282.1">
    <property type="nucleotide sequence ID" value="NZ_ARXL01000014.1"/>
</dbReference>
<keyword evidence="5 7" id="KW-1133">Transmembrane helix</keyword>
<gene>
    <name evidence="8" type="ORF">LL252_05730</name>
</gene>
<feature type="transmembrane region" description="Helical" evidence="7">
    <location>
        <begin position="59"/>
        <end position="81"/>
    </location>
</feature>
<evidence type="ECO:0000256" key="3">
    <source>
        <dbReference type="ARBA" id="ARBA00022475"/>
    </source>
</evidence>
<keyword evidence="4 7" id="KW-0812">Transmembrane</keyword>
<protein>
    <submittedName>
        <fullName evidence="8">GlsB/YeaQ/YmgE family stress response membrane protein</fullName>
    </submittedName>
</protein>
<evidence type="ECO:0000256" key="4">
    <source>
        <dbReference type="ARBA" id="ARBA00022692"/>
    </source>
</evidence>
<dbReference type="Pfam" id="PF04226">
    <property type="entry name" value="Transgly_assoc"/>
    <property type="match status" value="1"/>
</dbReference>
<dbReference type="Proteomes" id="UP001108027">
    <property type="component" value="Unassembled WGS sequence"/>
</dbReference>
<keyword evidence="3" id="KW-1003">Cell membrane</keyword>
<evidence type="ECO:0000313" key="8">
    <source>
        <dbReference type="EMBL" id="MCC4308066.1"/>
    </source>
</evidence>
<proteinExistence type="inferred from homology"/>
<dbReference type="EMBL" id="JAJGNA010000004">
    <property type="protein sequence ID" value="MCC4308066.1"/>
    <property type="molecule type" value="Genomic_DNA"/>
</dbReference>
<name>A0A9Q3UL77_9GAMM</name>
<evidence type="ECO:0000256" key="2">
    <source>
        <dbReference type="ARBA" id="ARBA00011006"/>
    </source>
</evidence>
<dbReference type="PANTHER" id="PTHR33884:SF3">
    <property type="entry name" value="UPF0410 PROTEIN YMGE"/>
    <property type="match status" value="1"/>
</dbReference>
<evidence type="ECO:0000256" key="6">
    <source>
        <dbReference type="ARBA" id="ARBA00023136"/>
    </source>
</evidence>
<keyword evidence="9" id="KW-1185">Reference proteome</keyword>
<reference evidence="8" key="1">
    <citation type="submission" date="2021-10" db="EMBL/GenBank/DDBJ databases">
        <title>The diversity and Nitrogen Metabolism of Culturable Nitrate-Utilizing Bacteria Within the Oxygen Minimum Zone of the Changjiang (Yangtze River)Estuary.</title>
        <authorList>
            <person name="Zhang D."/>
            <person name="Zheng J."/>
            <person name="Liu S."/>
            <person name="He W."/>
        </authorList>
    </citation>
    <scope>NUCLEOTIDE SEQUENCE</scope>
    <source>
        <strain evidence="8">FXH-223</strain>
    </source>
</reference>
<dbReference type="InterPro" id="IPR007341">
    <property type="entry name" value="Transgly_assoc"/>
</dbReference>
<dbReference type="PANTHER" id="PTHR33884">
    <property type="entry name" value="UPF0410 PROTEIN YMGE"/>
    <property type="match status" value="1"/>
</dbReference>
<feature type="transmembrane region" description="Helical" evidence="7">
    <location>
        <begin position="27"/>
        <end position="47"/>
    </location>
</feature>
<evidence type="ECO:0000256" key="5">
    <source>
        <dbReference type="ARBA" id="ARBA00022989"/>
    </source>
</evidence>
<organism evidence="8 9">
    <name type="scientific">Alloalcanivorax marinus</name>
    <dbReference type="NCBI Taxonomy" id="1177169"/>
    <lineage>
        <taxon>Bacteria</taxon>
        <taxon>Pseudomonadati</taxon>
        <taxon>Pseudomonadota</taxon>
        <taxon>Gammaproteobacteria</taxon>
        <taxon>Oceanospirillales</taxon>
        <taxon>Alcanivoracaceae</taxon>
        <taxon>Alloalcanivorax</taxon>
    </lineage>
</organism>
<comment type="similarity">
    <text evidence="2">Belongs to the UPF0410 family.</text>
</comment>
<evidence type="ECO:0000313" key="9">
    <source>
        <dbReference type="Proteomes" id="UP001108027"/>
    </source>
</evidence>
<comment type="subcellular location">
    <subcellularLocation>
        <location evidence="1">Cell membrane</location>
        <topology evidence="1">Multi-pass membrane protein</topology>
    </subcellularLocation>
</comment>
<evidence type="ECO:0000256" key="1">
    <source>
        <dbReference type="ARBA" id="ARBA00004651"/>
    </source>
</evidence>
<accession>A0A9Q3UL77</accession>
<keyword evidence="6 7" id="KW-0472">Membrane</keyword>
<dbReference type="GO" id="GO:0005886">
    <property type="term" value="C:plasma membrane"/>
    <property type="evidence" value="ECO:0007669"/>
    <property type="project" value="UniProtKB-SubCell"/>
</dbReference>
<comment type="caution">
    <text evidence="8">The sequence shown here is derived from an EMBL/GenBank/DDBJ whole genome shotgun (WGS) entry which is preliminary data.</text>
</comment>
<evidence type="ECO:0000256" key="7">
    <source>
        <dbReference type="SAM" id="Phobius"/>
    </source>
</evidence>
<dbReference type="AlphaFoldDB" id="A0A9Q3UL77"/>